<protein>
    <submittedName>
        <fullName evidence="1">Uncharacterized protein</fullName>
    </submittedName>
</protein>
<comment type="caution">
    <text evidence="1">The sequence shown here is derived from an EMBL/GenBank/DDBJ whole genome shotgun (WGS) entry which is preliminary data.</text>
</comment>
<evidence type="ECO:0000313" key="1">
    <source>
        <dbReference type="EMBL" id="CAI0451986.1"/>
    </source>
</evidence>
<organism evidence="1 2">
    <name type="scientific">Linum tenue</name>
    <dbReference type="NCBI Taxonomy" id="586396"/>
    <lineage>
        <taxon>Eukaryota</taxon>
        <taxon>Viridiplantae</taxon>
        <taxon>Streptophyta</taxon>
        <taxon>Embryophyta</taxon>
        <taxon>Tracheophyta</taxon>
        <taxon>Spermatophyta</taxon>
        <taxon>Magnoliopsida</taxon>
        <taxon>eudicotyledons</taxon>
        <taxon>Gunneridae</taxon>
        <taxon>Pentapetalae</taxon>
        <taxon>rosids</taxon>
        <taxon>fabids</taxon>
        <taxon>Malpighiales</taxon>
        <taxon>Linaceae</taxon>
        <taxon>Linum</taxon>
    </lineage>
</organism>
<dbReference type="Proteomes" id="UP001154282">
    <property type="component" value="Unassembled WGS sequence"/>
</dbReference>
<proteinExistence type="predicted"/>
<name>A0AAV0N0P4_9ROSI</name>
<keyword evidence="2" id="KW-1185">Reference proteome</keyword>
<accession>A0AAV0N0P4</accession>
<dbReference type="AlphaFoldDB" id="A0AAV0N0P4"/>
<reference evidence="1" key="1">
    <citation type="submission" date="2022-08" db="EMBL/GenBank/DDBJ databases">
        <authorList>
            <person name="Gutierrez-Valencia J."/>
        </authorList>
    </citation>
    <scope>NUCLEOTIDE SEQUENCE</scope>
</reference>
<dbReference type="EMBL" id="CAMGYJ010000007">
    <property type="protein sequence ID" value="CAI0451986.1"/>
    <property type="molecule type" value="Genomic_DNA"/>
</dbReference>
<evidence type="ECO:0000313" key="2">
    <source>
        <dbReference type="Proteomes" id="UP001154282"/>
    </source>
</evidence>
<sequence length="83" mass="9653">MLAVMEEQIARRFSRERVVTTQTLSEIMLLMPLMTTTRRIHLLPAALLVELHNSLALTQVRTQFSFSQYLSSEFIPFNNVNQE</sequence>
<gene>
    <name evidence="1" type="ORF">LITE_LOCUS31058</name>
</gene>